<dbReference type="EMBL" id="LLZZ01000153">
    <property type="protein sequence ID" value="KTA98443.1"/>
    <property type="molecule type" value="Genomic_DNA"/>
</dbReference>
<accession>A0A0W0D4S0</accession>
<organism evidence="2 3">
    <name type="scientific">Candida glabrata</name>
    <name type="common">Yeast</name>
    <name type="synonym">Torulopsis glabrata</name>
    <dbReference type="NCBI Taxonomy" id="5478"/>
    <lineage>
        <taxon>Eukaryota</taxon>
        <taxon>Fungi</taxon>
        <taxon>Dikarya</taxon>
        <taxon>Ascomycota</taxon>
        <taxon>Saccharomycotina</taxon>
        <taxon>Saccharomycetes</taxon>
        <taxon>Saccharomycetales</taxon>
        <taxon>Saccharomycetaceae</taxon>
        <taxon>Nakaseomyces</taxon>
    </lineage>
</organism>
<dbReference type="Proteomes" id="UP000054886">
    <property type="component" value="Unassembled WGS sequence"/>
</dbReference>
<dbReference type="VEuPathDB" id="FungiDB:GWK60_L07645"/>
<dbReference type="AlphaFoldDB" id="A0A0W0D4S0"/>
<evidence type="ECO:0000313" key="3">
    <source>
        <dbReference type="Proteomes" id="UP000054886"/>
    </source>
</evidence>
<sequence length="69" mass="7960">MISRRDTVTFQRSRAPSPCSLYDIKEKEESTTVVTEIKEMEKPAVPLYNIFSIPMKRIPETEDSPSNKL</sequence>
<comment type="caution">
    <text evidence="2">The sequence shown here is derived from an EMBL/GenBank/DDBJ whole genome shotgun (WGS) entry which is preliminary data.</text>
</comment>
<dbReference type="VEuPathDB" id="FungiDB:GVI51_L07447"/>
<name>A0A0W0D4S0_CANGB</name>
<dbReference type="EMBL" id="LLZZ01000167">
    <property type="protein sequence ID" value="KTA96790.1"/>
    <property type="molecule type" value="Genomic_DNA"/>
</dbReference>
<dbReference type="VEuPathDB" id="FungiDB:CAGL0L07590g"/>
<protein>
    <submittedName>
        <fullName evidence="2">Uncharacterized protein</fullName>
    </submittedName>
</protein>
<evidence type="ECO:0000313" key="1">
    <source>
        <dbReference type="EMBL" id="KTA96790.1"/>
    </source>
</evidence>
<gene>
    <name evidence="2" type="ORF">AO440_005145</name>
    <name evidence="1" type="ORF">AO440_005390</name>
</gene>
<proteinExistence type="predicted"/>
<dbReference type="VEuPathDB" id="FungiDB:B1J91_L07590g"/>
<evidence type="ECO:0000313" key="2">
    <source>
        <dbReference type="EMBL" id="KTA98443.1"/>
    </source>
</evidence>
<reference evidence="2 3" key="1">
    <citation type="submission" date="2015-10" db="EMBL/GenBank/DDBJ databases">
        <title>Draft genomes sequences of Candida glabrata isolates 1A, 1B, 2A, 2B, 3A and 3B.</title>
        <authorList>
            <person name="Haavelsrud O.E."/>
            <person name="Gaustad P."/>
        </authorList>
    </citation>
    <scope>NUCLEOTIDE SEQUENCE [LARGE SCALE GENOMIC DNA]</scope>
    <source>
        <strain evidence="2">910700640</strain>
    </source>
</reference>